<evidence type="ECO:0000256" key="2">
    <source>
        <dbReference type="ARBA" id="ARBA00023125"/>
    </source>
</evidence>
<dbReference type="GO" id="GO:0045892">
    <property type="term" value="P:negative regulation of DNA-templated transcription"/>
    <property type="evidence" value="ECO:0007669"/>
    <property type="project" value="UniProtKB-ARBA"/>
</dbReference>
<dbReference type="OrthoDB" id="70491at2"/>
<keyword evidence="2 4" id="KW-0238">DNA-binding</keyword>
<evidence type="ECO:0000256" key="3">
    <source>
        <dbReference type="ARBA" id="ARBA00023163"/>
    </source>
</evidence>
<dbReference type="Pfam" id="PF19344">
    <property type="entry name" value="TetR_C_32"/>
    <property type="match status" value="1"/>
</dbReference>
<gene>
    <name evidence="6" type="ORF">ER308_19955</name>
</gene>
<dbReference type="FunFam" id="1.10.10.60:FF:000141">
    <property type="entry name" value="TetR family transcriptional regulator"/>
    <property type="match status" value="1"/>
</dbReference>
<dbReference type="GO" id="GO:0003700">
    <property type="term" value="F:DNA-binding transcription factor activity"/>
    <property type="evidence" value="ECO:0007669"/>
    <property type="project" value="TreeGrafter"/>
</dbReference>
<keyword evidence="1" id="KW-0805">Transcription regulation</keyword>
<evidence type="ECO:0000313" key="7">
    <source>
        <dbReference type="Proteomes" id="UP000291469"/>
    </source>
</evidence>
<dbReference type="PANTHER" id="PTHR30055:SF227">
    <property type="entry name" value="TRANSCRIPTIONAL REGULATORY PROTEIN (PROBABLY TETR-FAMILY)-RELATED"/>
    <property type="match status" value="1"/>
</dbReference>
<dbReference type="InterPro" id="IPR023772">
    <property type="entry name" value="DNA-bd_HTH_TetR-type_CS"/>
</dbReference>
<dbReference type="Gene3D" id="1.10.357.10">
    <property type="entry name" value="Tetracycline Repressor, domain 2"/>
    <property type="match status" value="1"/>
</dbReference>
<reference evidence="6 7" key="1">
    <citation type="submission" date="2019-01" db="EMBL/GenBank/DDBJ databases">
        <title>Egibacter rhizosphaerae EGI 80759T.</title>
        <authorList>
            <person name="Chen D.-D."/>
            <person name="Tian Y."/>
            <person name="Jiao J.-Y."/>
            <person name="Zhang X.-T."/>
            <person name="Zhang Y.-G."/>
            <person name="Zhang Y."/>
            <person name="Xiao M."/>
            <person name="Shu W.-S."/>
            <person name="Li W.-J."/>
        </authorList>
    </citation>
    <scope>NUCLEOTIDE SEQUENCE [LARGE SCALE GENOMIC DNA]</scope>
    <source>
        <strain evidence="6 7">EGI 80759</strain>
    </source>
</reference>
<name>A0A411YLP3_9ACTN</name>
<dbReference type="KEGG" id="erz:ER308_19955"/>
<dbReference type="PROSITE" id="PS01081">
    <property type="entry name" value="HTH_TETR_1"/>
    <property type="match status" value="1"/>
</dbReference>
<organism evidence="6 7">
    <name type="scientific">Egibacter rhizosphaerae</name>
    <dbReference type="NCBI Taxonomy" id="1670831"/>
    <lineage>
        <taxon>Bacteria</taxon>
        <taxon>Bacillati</taxon>
        <taxon>Actinomycetota</taxon>
        <taxon>Nitriliruptoria</taxon>
        <taxon>Egibacterales</taxon>
        <taxon>Egibacteraceae</taxon>
        <taxon>Egibacter</taxon>
    </lineage>
</organism>
<proteinExistence type="predicted"/>
<dbReference type="SUPFAM" id="SSF46689">
    <property type="entry name" value="Homeodomain-like"/>
    <property type="match status" value="1"/>
</dbReference>
<dbReference type="AlphaFoldDB" id="A0A411YLP3"/>
<dbReference type="InterPro" id="IPR001647">
    <property type="entry name" value="HTH_TetR"/>
</dbReference>
<dbReference type="Pfam" id="PF00440">
    <property type="entry name" value="TetR_N"/>
    <property type="match status" value="1"/>
</dbReference>
<accession>A0A411YLP3</accession>
<dbReference type="Proteomes" id="UP000291469">
    <property type="component" value="Chromosome"/>
</dbReference>
<dbReference type="InterPro" id="IPR009057">
    <property type="entry name" value="Homeodomain-like_sf"/>
</dbReference>
<feature type="DNA-binding region" description="H-T-H motif" evidence="4">
    <location>
        <begin position="27"/>
        <end position="46"/>
    </location>
</feature>
<dbReference type="GO" id="GO:0000976">
    <property type="term" value="F:transcription cis-regulatory region binding"/>
    <property type="evidence" value="ECO:0007669"/>
    <property type="project" value="TreeGrafter"/>
</dbReference>
<dbReference type="InterPro" id="IPR045823">
    <property type="entry name" value="TetR_C_32"/>
</dbReference>
<dbReference type="InterPro" id="IPR050109">
    <property type="entry name" value="HTH-type_TetR-like_transc_reg"/>
</dbReference>
<dbReference type="PANTHER" id="PTHR30055">
    <property type="entry name" value="HTH-TYPE TRANSCRIPTIONAL REGULATOR RUTR"/>
    <property type="match status" value="1"/>
</dbReference>
<keyword evidence="3" id="KW-0804">Transcription</keyword>
<protein>
    <submittedName>
        <fullName evidence="6">TetR/AcrR family transcriptional regulator</fullName>
    </submittedName>
</protein>
<dbReference type="PRINTS" id="PR00455">
    <property type="entry name" value="HTHTETR"/>
</dbReference>
<evidence type="ECO:0000256" key="1">
    <source>
        <dbReference type="ARBA" id="ARBA00023015"/>
    </source>
</evidence>
<dbReference type="SUPFAM" id="SSF48498">
    <property type="entry name" value="Tetracyclin repressor-like, C-terminal domain"/>
    <property type="match status" value="1"/>
</dbReference>
<evidence type="ECO:0000256" key="4">
    <source>
        <dbReference type="PROSITE-ProRule" id="PRU00335"/>
    </source>
</evidence>
<keyword evidence="7" id="KW-1185">Reference proteome</keyword>
<evidence type="ECO:0000259" key="5">
    <source>
        <dbReference type="PROSITE" id="PS50977"/>
    </source>
</evidence>
<dbReference type="InterPro" id="IPR036271">
    <property type="entry name" value="Tet_transcr_reg_TetR-rel_C_sf"/>
</dbReference>
<dbReference type="PROSITE" id="PS50977">
    <property type="entry name" value="HTH_TETR_2"/>
    <property type="match status" value="1"/>
</dbReference>
<feature type="domain" description="HTH tetR-type" evidence="5">
    <location>
        <begin position="4"/>
        <end position="64"/>
    </location>
</feature>
<sequence>MTASERRTQLVGVAKQVFAELGYDGASIEEIAARAKVSKPVIYEHFGGKEGIYAVVVDRESAALLQMITSRLGPDVGARQQIHESAMAFLDYIEADPAGFRVLTRDTPSGSSGVAGGSMAGLLSDVAAKAEGILAGFFAEAEIDTSVSPLYAHALVGMIVHVGAWWSEVREPSKEEVAGHLTALSYLGLARLPKEPHRLGR</sequence>
<evidence type="ECO:0000313" key="6">
    <source>
        <dbReference type="EMBL" id="QBI22146.1"/>
    </source>
</evidence>
<dbReference type="EMBL" id="CP036402">
    <property type="protein sequence ID" value="QBI22146.1"/>
    <property type="molecule type" value="Genomic_DNA"/>
</dbReference>